<organism evidence="11 12">
    <name type="scientific">Paenibacillus thiaminolyticus</name>
    <name type="common">Bacillus thiaminolyticus</name>
    <dbReference type="NCBI Taxonomy" id="49283"/>
    <lineage>
        <taxon>Bacteria</taxon>
        <taxon>Bacillati</taxon>
        <taxon>Bacillota</taxon>
        <taxon>Bacilli</taxon>
        <taxon>Bacillales</taxon>
        <taxon>Paenibacillaceae</taxon>
        <taxon>Paenibacillus</taxon>
    </lineage>
</organism>
<dbReference type="InterPro" id="IPR039420">
    <property type="entry name" value="WalR-like"/>
</dbReference>
<keyword evidence="2 7" id="KW-0597">Phosphoprotein</keyword>
<dbReference type="SMART" id="SM00448">
    <property type="entry name" value="REC"/>
    <property type="match status" value="1"/>
</dbReference>
<feature type="modified residue" description="4-aspartylphosphate" evidence="7">
    <location>
        <position position="54"/>
    </location>
</feature>
<sequence length="228" mass="25812">MMKPCVLIADDDKEIVDLIADSLEDEGFAAVKAYCGQDVLELTKDRSYALLLLDIMMPNGSGIEICRTIRDRVTAPIVFITAKSRDLDKVVGFEIGADDYITKPFSIDELVARVKAHIRRDHRSQARRQERIYGNLIIDKDTYEVLKDGVKIDLSTKEFQILSYLADHHNKVLSREQIYDAVWGQSELGDMNTVTVHIKNIRNKIDPENRLIVTVWGVGYKFTGGLAP</sequence>
<evidence type="ECO:0000256" key="5">
    <source>
        <dbReference type="ARBA" id="ARBA00023125"/>
    </source>
</evidence>
<dbReference type="EMBL" id="QYZD01000010">
    <property type="protein sequence ID" value="RJG23557.1"/>
    <property type="molecule type" value="Genomic_DNA"/>
</dbReference>
<evidence type="ECO:0000256" key="4">
    <source>
        <dbReference type="ARBA" id="ARBA00023015"/>
    </source>
</evidence>
<gene>
    <name evidence="11" type="ORF">DQX05_12970</name>
</gene>
<dbReference type="Gene3D" id="3.40.50.2300">
    <property type="match status" value="1"/>
</dbReference>
<dbReference type="GO" id="GO:0000156">
    <property type="term" value="F:phosphorelay response regulator activity"/>
    <property type="evidence" value="ECO:0007669"/>
    <property type="project" value="TreeGrafter"/>
</dbReference>
<dbReference type="InterPro" id="IPR001867">
    <property type="entry name" value="OmpR/PhoB-type_DNA-bd"/>
</dbReference>
<evidence type="ECO:0000259" key="10">
    <source>
        <dbReference type="PROSITE" id="PS51755"/>
    </source>
</evidence>
<feature type="DNA-binding region" description="OmpR/PhoB-type" evidence="8">
    <location>
        <begin position="128"/>
        <end position="224"/>
    </location>
</feature>
<keyword evidence="3" id="KW-0902">Two-component regulatory system</keyword>
<dbReference type="GO" id="GO:0000976">
    <property type="term" value="F:transcription cis-regulatory region binding"/>
    <property type="evidence" value="ECO:0007669"/>
    <property type="project" value="TreeGrafter"/>
</dbReference>
<dbReference type="GO" id="GO:0032993">
    <property type="term" value="C:protein-DNA complex"/>
    <property type="evidence" value="ECO:0007669"/>
    <property type="project" value="TreeGrafter"/>
</dbReference>
<comment type="subcellular location">
    <subcellularLocation>
        <location evidence="1">Cytoplasm</location>
    </subcellularLocation>
</comment>
<name>A0A3A3GHW8_PANTH</name>
<dbReference type="AlphaFoldDB" id="A0A3A3GHW8"/>
<evidence type="ECO:0000259" key="9">
    <source>
        <dbReference type="PROSITE" id="PS50110"/>
    </source>
</evidence>
<proteinExistence type="predicted"/>
<keyword evidence="5 8" id="KW-0238">DNA-binding</keyword>
<accession>A0A3A3GHW8</accession>
<protein>
    <submittedName>
        <fullName evidence="11">DNA-binding response regulator</fullName>
    </submittedName>
</protein>
<evidence type="ECO:0000256" key="3">
    <source>
        <dbReference type="ARBA" id="ARBA00023012"/>
    </source>
</evidence>
<evidence type="ECO:0000256" key="6">
    <source>
        <dbReference type="ARBA" id="ARBA00023163"/>
    </source>
</evidence>
<evidence type="ECO:0000256" key="1">
    <source>
        <dbReference type="ARBA" id="ARBA00004496"/>
    </source>
</evidence>
<dbReference type="Proteomes" id="UP000266177">
    <property type="component" value="Unassembled WGS sequence"/>
</dbReference>
<evidence type="ECO:0000313" key="11">
    <source>
        <dbReference type="EMBL" id="RJG23557.1"/>
    </source>
</evidence>
<dbReference type="Gene3D" id="6.10.250.690">
    <property type="match status" value="1"/>
</dbReference>
<dbReference type="GO" id="GO:0006355">
    <property type="term" value="P:regulation of DNA-templated transcription"/>
    <property type="evidence" value="ECO:0007669"/>
    <property type="project" value="InterPro"/>
</dbReference>
<keyword evidence="6" id="KW-0804">Transcription</keyword>
<feature type="domain" description="OmpR/PhoB-type" evidence="10">
    <location>
        <begin position="128"/>
        <end position="224"/>
    </location>
</feature>
<dbReference type="Pfam" id="PF00072">
    <property type="entry name" value="Response_reg"/>
    <property type="match status" value="1"/>
</dbReference>
<evidence type="ECO:0000256" key="7">
    <source>
        <dbReference type="PROSITE-ProRule" id="PRU00169"/>
    </source>
</evidence>
<dbReference type="Gene3D" id="1.10.10.10">
    <property type="entry name" value="Winged helix-like DNA-binding domain superfamily/Winged helix DNA-binding domain"/>
    <property type="match status" value="1"/>
</dbReference>
<dbReference type="Pfam" id="PF00486">
    <property type="entry name" value="Trans_reg_C"/>
    <property type="match status" value="1"/>
</dbReference>
<dbReference type="PROSITE" id="PS50110">
    <property type="entry name" value="RESPONSE_REGULATORY"/>
    <property type="match status" value="1"/>
</dbReference>
<feature type="domain" description="Response regulatory" evidence="9">
    <location>
        <begin position="5"/>
        <end position="118"/>
    </location>
</feature>
<dbReference type="PROSITE" id="PS51755">
    <property type="entry name" value="OMPR_PHOB"/>
    <property type="match status" value="1"/>
</dbReference>
<reference evidence="11 12" key="1">
    <citation type="submission" date="2018-09" db="EMBL/GenBank/DDBJ databases">
        <title>Paenibacillus SK2017-BO5.</title>
        <authorList>
            <person name="Piskunova J.V."/>
            <person name="Dubiley S.A."/>
            <person name="Severinov K.V."/>
        </authorList>
    </citation>
    <scope>NUCLEOTIDE SEQUENCE [LARGE SCALE GENOMIC DNA]</scope>
    <source>
        <strain evidence="11 12">BO5</strain>
    </source>
</reference>
<dbReference type="InterPro" id="IPR001789">
    <property type="entry name" value="Sig_transdc_resp-reg_receiver"/>
</dbReference>
<dbReference type="SUPFAM" id="SSF52172">
    <property type="entry name" value="CheY-like"/>
    <property type="match status" value="1"/>
</dbReference>
<dbReference type="SMART" id="SM00862">
    <property type="entry name" value="Trans_reg_C"/>
    <property type="match status" value="1"/>
</dbReference>
<evidence type="ECO:0000256" key="2">
    <source>
        <dbReference type="ARBA" id="ARBA00022553"/>
    </source>
</evidence>
<dbReference type="SUPFAM" id="SSF46894">
    <property type="entry name" value="C-terminal effector domain of the bipartite response regulators"/>
    <property type="match status" value="1"/>
</dbReference>
<keyword evidence="4" id="KW-0805">Transcription regulation</keyword>
<dbReference type="PANTHER" id="PTHR48111">
    <property type="entry name" value="REGULATOR OF RPOS"/>
    <property type="match status" value="1"/>
</dbReference>
<dbReference type="FunFam" id="1.10.10.10:FF:000018">
    <property type="entry name" value="DNA-binding response regulator ResD"/>
    <property type="match status" value="1"/>
</dbReference>
<dbReference type="InterPro" id="IPR016032">
    <property type="entry name" value="Sig_transdc_resp-reg_C-effctor"/>
</dbReference>
<dbReference type="CDD" id="cd00383">
    <property type="entry name" value="trans_reg_C"/>
    <property type="match status" value="1"/>
</dbReference>
<dbReference type="PANTHER" id="PTHR48111:SF2">
    <property type="entry name" value="RESPONSE REGULATOR SAER"/>
    <property type="match status" value="1"/>
</dbReference>
<dbReference type="OrthoDB" id="9790442at2"/>
<dbReference type="GO" id="GO:0005829">
    <property type="term" value="C:cytosol"/>
    <property type="evidence" value="ECO:0007669"/>
    <property type="project" value="TreeGrafter"/>
</dbReference>
<evidence type="ECO:0000256" key="8">
    <source>
        <dbReference type="PROSITE-ProRule" id="PRU01091"/>
    </source>
</evidence>
<dbReference type="InterPro" id="IPR036388">
    <property type="entry name" value="WH-like_DNA-bd_sf"/>
</dbReference>
<dbReference type="InterPro" id="IPR011006">
    <property type="entry name" value="CheY-like_superfamily"/>
</dbReference>
<evidence type="ECO:0000313" key="12">
    <source>
        <dbReference type="Proteomes" id="UP000266177"/>
    </source>
</evidence>
<comment type="caution">
    <text evidence="11">The sequence shown here is derived from an EMBL/GenBank/DDBJ whole genome shotgun (WGS) entry which is preliminary data.</text>
</comment>